<evidence type="ECO:0000313" key="1">
    <source>
        <dbReference type="EMBL" id="TKR96224.1"/>
    </source>
</evidence>
<protein>
    <submittedName>
        <fullName evidence="1">Uncharacterized protein</fullName>
    </submittedName>
</protein>
<accession>A0A4U5PJ60</accession>
<keyword evidence="2" id="KW-1185">Reference proteome</keyword>
<reference evidence="1 2" key="2">
    <citation type="journal article" date="2019" name="G3 (Bethesda)">
        <title>Hybrid Assembly of the Genome of the Entomopathogenic Nematode Steinernema carpocapsae Identifies the X-Chromosome.</title>
        <authorList>
            <person name="Serra L."/>
            <person name="Macchietto M."/>
            <person name="Macias-Munoz A."/>
            <person name="McGill C.J."/>
            <person name="Rodriguez I.M."/>
            <person name="Rodriguez B."/>
            <person name="Murad R."/>
            <person name="Mortazavi A."/>
        </authorList>
    </citation>
    <scope>NUCLEOTIDE SEQUENCE [LARGE SCALE GENOMIC DNA]</scope>
    <source>
        <strain evidence="1 2">ALL</strain>
    </source>
</reference>
<proteinExistence type="predicted"/>
<reference evidence="1 2" key="1">
    <citation type="journal article" date="2015" name="Genome Biol.">
        <title>Comparative genomics of Steinernema reveals deeply conserved gene regulatory networks.</title>
        <authorList>
            <person name="Dillman A.R."/>
            <person name="Macchietto M."/>
            <person name="Porter C.F."/>
            <person name="Rogers A."/>
            <person name="Williams B."/>
            <person name="Antoshechkin I."/>
            <person name="Lee M.M."/>
            <person name="Goodwin Z."/>
            <person name="Lu X."/>
            <person name="Lewis E.E."/>
            <person name="Goodrich-Blair H."/>
            <person name="Stock S.P."/>
            <person name="Adams B.J."/>
            <person name="Sternberg P.W."/>
            <person name="Mortazavi A."/>
        </authorList>
    </citation>
    <scope>NUCLEOTIDE SEQUENCE [LARGE SCALE GENOMIC DNA]</scope>
    <source>
        <strain evidence="1 2">ALL</strain>
    </source>
</reference>
<evidence type="ECO:0000313" key="2">
    <source>
        <dbReference type="Proteomes" id="UP000298663"/>
    </source>
</evidence>
<name>A0A4U5PJ60_STECR</name>
<comment type="caution">
    <text evidence="1">The sequence shown here is derived from an EMBL/GenBank/DDBJ whole genome shotgun (WGS) entry which is preliminary data.</text>
</comment>
<organism evidence="1 2">
    <name type="scientific">Steinernema carpocapsae</name>
    <name type="common">Entomopathogenic nematode</name>
    <dbReference type="NCBI Taxonomy" id="34508"/>
    <lineage>
        <taxon>Eukaryota</taxon>
        <taxon>Metazoa</taxon>
        <taxon>Ecdysozoa</taxon>
        <taxon>Nematoda</taxon>
        <taxon>Chromadorea</taxon>
        <taxon>Rhabditida</taxon>
        <taxon>Tylenchina</taxon>
        <taxon>Panagrolaimomorpha</taxon>
        <taxon>Strongyloidoidea</taxon>
        <taxon>Steinernematidae</taxon>
        <taxon>Steinernema</taxon>
    </lineage>
</organism>
<dbReference type="AlphaFoldDB" id="A0A4U5PJ60"/>
<dbReference type="EMBL" id="AZBU02000002">
    <property type="protein sequence ID" value="TKR96224.1"/>
    <property type="molecule type" value="Genomic_DNA"/>
</dbReference>
<dbReference type="Proteomes" id="UP000298663">
    <property type="component" value="Unassembled WGS sequence"/>
</dbReference>
<sequence>MSRSPSRRRNSSHDPFRLLQSPLRDCFALRLLRFGCYLPNAVVGSTRPKRRLLSSVVLLSLLLVSLSPPTIHIDRVHQHNQRLAVAENKFCCVASLIASSLHFFCA</sequence>
<gene>
    <name evidence="1" type="ORF">L596_010273</name>
</gene>